<dbReference type="HOGENOM" id="CLU_1541721_0_0_1"/>
<feature type="compositionally biased region" description="Polar residues" evidence="1">
    <location>
        <begin position="160"/>
        <end position="180"/>
    </location>
</feature>
<feature type="region of interest" description="Disordered" evidence="1">
    <location>
        <begin position="145"/>
        <end position="180"/>
    </location>
</feature>
<reference evidence="2 3" key="2">
    <citation type="journal article" date="2007" name="PLoS Biol.">
        <title>Principles of genome evolution in the Drosophila melanogaster species group.</title>
        <authorList>
            <person name="Ranz J.M."/>
            <person name="Maurin D."/>
            <person name="Chan Y.S."/>
            <person name="von Grotthuss M."/>
            <person name="Hillier L.W."/>
            <person name="Roote J."/>
            <person name="Ashburner M."/>
            <person name="Bergman C.M."/>
        </authorList>
    </citation>
    <scope>NUCLEOTIDE SEQUENCE [LARGE SCALE GENOMIC DNA]</scope>
    <source>
        <strain evidence="3">Tai18E2 / Tucson 14021-0261.01</strain>
    </source>
</reference>
<dbReference type="AlphaFoldDB" id="B4P1G2"/>
<dbReference type="OMA" id="FSWEYSH"/>
<reference evidence="2 3" key="1">
    <citation type="journal article" date="2007" name="Nature">
        <title>Evolution of genes and genomes on the Drosophila phylogeny.</title>
        <authorList>
            <consortium name="Drosophila 12 Genomes Consortium"/>
            <person name="Clark A.G."/>
            <person name="Eisen M.B."/>
            <person name="Smith D.R."/>
            <person name="Bergman C.M."/>
            <person name="Oliver B."/>
            <person name="Markow T.A."/>
            <person name="Kaufman T.C."/>
            <person name="Kellis M."/>
            <person name="Gelbart W."/>
            <person name="Iyer V.N."/>
            <person name="Pollard D.A."/>
            <person name="Sackton T.B."/>
            <person name="Larracuente A.M."/>
            <person name="Singh N.D."/>
            <person name="Abad J.P."/>
            <person name="Abt D.N."/>
            <person name="Adryan B."/>
            <person name="Aguade M."/>
            <person name="Akashi H."/>
            <person name="Anderson W.W."/>
            <person name="Aquadro C.F."/>
            <person name="Ardell D.H."/>
            <person name="Arguello R."/>
            <person name="Artieri C.G."/>
            <person name="Barbash D.A."/>
            <person name="Barker D."/>
            <person name="Barsanti P."/>
            <person name="Batterham P."/>
            <person name="Batzoglou S."/>
            <person name="Begun D."/>
            <person name="Bhutkar A."/>
            <person name="Blanco E."/>
            <person name="Bosak S.A."/>
            <person name="Bradley R.K."/>
            <person name="Brand A.D."/>
            <person name="Brent M.R."/>
            <person name="Brooks A.N."/>
            <person name="Brown R.H."/>
            <person name="Butlin R.K."/>
            <person name="Caggese C."/>
            <person name="Calvi B.R."/>
            <person name="Bernardo de Carvalho A."/>
            <person name="Caspi A."/>
            <person name="Castrezana S."/>
            <person name="Celniker S.E."/>
            <person name="Chang J.L."/>
            <person name="Chapple C."/>
            <person name="Chatterji S."/>
            <person name="Chinwalla A."/>
            <person name="Civetta A."/>
            <person name="Clifton S.W."/>
            <person name="Comeron J.M."/>
            <person name="Costello J.C."/>
            <person name="Coyne J.A."/>
            <person name="Daub J."/>
            <person name="David R.G."/>
            <person name="Delcher A.L."/>
            <person name="Delehaunty K."/>
            <person name="Do C.B."/>
            <person name="Ebling H."/>
            <person name="Edwards K."/>
            <person name="Eickbush T."/>
            <person name="Evans J.D."/>
            <person name="Filipski A."/>
            <person name="Findeiss S."/>
            <person name="Freyhult E."/>
            <person name="Fulton L."/>
            <person name="Fulton R."/>
            <person name="Garcia A.C."/>
            <person name="Gardiner A."/>
            <person name="Garfield D.A."/>
            <person name="Garvin B.E."/>
            <person name="Gibson G."/>
            <person name="Gilbert D."/>
            <person name="Gnerre S."/>
            <person name="Godfrey J."/>
            <person name="Good R."/>
            <person name="Gotea V."/>
            <person name="Gravely B."/>
            <person name="Greenberg A.J."/>
            <person name="Griffiths-Jones S."/>
            <person name="Gross S."/>
            <person name="Guigo R."/>
            <person name="Gustafson E.A."/>
            <person name="Haerty W."/>
            <person name="Hahn M.W."/>
            <person name="Halligan D.L."/>
            <person name="Halpern A.L."/>
            <person name="Halter G.M."/>
            <person name="Han M.V."/>
            <person name="Heger A."/>
            <person name="Hillier L."/>
            <person name="Hinrichs A.S."/>
            <person name="Holmes I."/>
            <person name="Hoskins R.A."/>
            <person name="Hubisz M.J."/>
            <person name="Hultmark D."/>
            <person name="Huntley M.A."/>
            <person name="Jaffe D.B."/>
            <person name="Jagadeeshan S."/>
            <person name="Jeck W.R."/>
            <person name="Johnson J."/>
            <person name="Jones C.D."/>
            <person name="Jordan W.C."/>
            <person name="Karpen G.H."/>
            <person name="Kataoka E."/>
            <person name="Keightley P.D."/>
            <person name="Kheradpour P."/>
            <person name="Kirkness E.F."/>
            <person name="Koerich L.B."/>
            <person name="Kristiansen K."/>
            <person name="Kudrna D."/>
            <person name="Kulathinal R.J."/>
            <person name="Kumar S."/>
            <person name="Kwok R."/>
            <person name="Lander E."/>
            <person name="Langley C.H."/>
            <person name="Lapoint R."/>
            <person name="Lazzaro B.P."/>
            <person name="Lee S.J."/>
            <person name="Levesque L."/>
            <person name="Li R."/>
            <person name="Lin C.F."/>
            <person name="Lin M.F."/>
            <person name="Lindblad-Toh K."/>
            <person name="Llopart A."/>
            <person name="Long M."/>
            <person name="Low L."/>
            <person name="Lozovsky E."/>
            <person name="Lu J."/>
            <person name="Luo M."/>
            <person name="Machado C.A."/>
            <person name="Makalowski W."/>
            <person name="Marzo M."/>
            <person name="Matsuda M."/>
            <person name="Matzkin L."/>
            <person name="McAllister B."/>
            <person name="McBride C.S."/>
            <person name="McKernan B."/>
            <person name="McKernan K."/>
            <person name="Mendez-Lago M."/>
            <person name="Minx P."/>
            <person name="Mollenhauer M.U."/>
            <person name="Montooth K."/>
            <person name="Mount S.M."/>
            <person name="Mu X."/>
            <person name="Myers E."/>
            <person name="Negre B."/>
            <person name="Newfeld S."/>
            <person name="Nielsen R."/>
            <person name="Noor M.A."/>
            <person name="O'Grady P."/>
            <person name="Pachter L."/>
            <person name="Papaceit M."/>
            <person name="Parisi M.J."/>
            <person name="Parisi M."/>
            <person name="Parts L."/>
            <person name="Pedersen J.S."/>
            <person name="Pesole G."/>
            <person name="Phillippy A.M."/>
            <person name="Ponting C.P."/>
            <person name="Pop M."/>
            <person name="Porcelli D."/>
            <person name="Powell J.R."/>
            <person name="Prohaska S."/>
            <person name="Pruitt K."/>
            <person name="Puig M."/>
            <person name="Quesneville H."/>
            <person name="Ram K.R."/>
            <person name="Rand D."/>
            <person name="Rasmussen M.D."/>
            <person name="Reed L.K."/>
            <person name="Reenan R."/>
            <person name="Reily A."/>
            <person name="Remington K.A."/>
            <person name="Rieger T.T."/>
            <person name="Ritchie M.G."/>
            <person name="Robin C."/>
            <person name="Rogers Y.H."/>
            <person name="Rohde C."/>
            <person name="Rozas J."/>
            <person name="Rubenfield M.J."/>
            <person name="Ruiz A."/>
            <person name="Russo S."/>
            <person name="Salzberg S.L."/>
            <person name="Sanchez-Gracia A."/>
            <person name="Saranga D.J."/>
            <person name="Sato H."/>
            <person name="Schaeffer S.W."/>
            <person name="Schatz M.C."/>
            <person name="Schlenke T."/>
            <person name="Schwartz R."/>
            <person name="Segarra C."/>
            <person name="Singh R.S."/>
            <person name="Sirot L."/>
            <person name="Sirota M."/>
            <person name="Sisneros N.B."/>
            <person name="Smith C.D."/>
            <person name="Smith T.F."/>
            <person name="Spieth J."/>
            <person name="Stage D.E."/>
            <person name="Stark A."/>
            <person name="Stephan W."/>
            <person name="Strausberg R.L."/>
            <person name="Strempel S."/>
            <person name="Sturgill D."/>
            <person name="Sutton G."/>
            <person name="Sutton G.G."/>
            <person name="Tao W."/>
            <person name="Teichmann S."/>
            <person name="Tobari Y.N."/>
            <person name="Tomimura Y."/>
            <person name="Tsolas J.M."/>
            <person name="Valente V.L."/>
            <person name="Venter E."/>
            <person name="Venter J.C."/>
            <person name="Vicario S."/>
            <person name="Vieira F.G."/>
            <person name="Vilella A.J."/>
            <person name="Villasante A."/>
            <person name="Walenz B."/>
            <person name="Wang J."/>
            <person name="Wasserman M."/>
            <person name="Watts T."/>
            <person name="Wilson D."/>
            <person name="Wilson R.K."/>
            <person name="Wing R.A."/>
            <person name="Wolfner M.F."/>
            <person name="Wong A."/>
            <person name="Wong G.K."/>
            <person name="Wu C.I."/>
            <person name="Wu G."/>
            <person name="Yamamoto D."/>
            <person name="Yang H.P."/>
            <person name="Yang S.P."/>
            <person name="Yorke J.A."/>
            <person name="Yoshida K."/>
            <person name="Zdobnov E."/>
            <person name="Zhang P."/>
            <person name="Zhang Y."/>
            <person name="Zimin A.V."/>
            <person name="Baldwin J."/>
            <person name="Abdouelleil A."/>
            <person name="Abdulkadir J."/>
            <person name="Abebe A."/>
            <person name="Abera B."/>
            <person name="Abreu J."/>
            <person name="Acer S.C."/>
            <person name="Aftuck L."/>
            <person name="Alexander A."/>
            <person name="An P."/>
            <person name="Anderson E."/>
            <person name="Anderson S."/>
            <person name="Arachi H."/>
            <person name="Azer M."/>
            <person name="Bachantsang P."/>
            <person name="Barry A."/>
            <person name="Bayul T."/>
            <person name="Berlin A."/>
            <person name="Bessette D."/>
            <person name="Bloom T."/>
            <person name="Blye J."/>
            <person name="Boguslavskiy L."/>
            <person name="Bonnet C."/>
            <person name="Boukhgalter B."/>
            <person name="Bourzgui I."/>
            <person name="Brown A."/>
            <person name="Cahill P."/>
            <person name="Channer S."/>
            <person name="Cheshatsang Y."/>
            <person name="Chuda L."/>
            <person name="Citroen M."/>
            <person name="Collymore A."/>
            <person name="Cooke P."/>
            <person name="Costello M."/>
            <person name="D'Aco K."/>
            <person name="Daza R."/>
            <person name="De Haan G."/>
            <person name="DeGray S."/>
            <person name="DeMaso C."/>
            <person name="Dhargay N."/>
            <person name="Dooley K."/>
            <person name="Dooley E."/>
            <person name="Doricent M."/>
            <person name="Dorje P."/>
            <person name="Dorjee K."/>
            <person name="Dupes A."/>
            <person name="Elong R."/>
            <person name="Falk J."/>
            <person name="Farina A."/>
            <person name="Faro S."/>
            <person name="Ferguson D."/>
            <person name="Fisher S."/>
            <person name="Foley C.D."/>
            <person name="Franke A."/>
            <person name="Friedrich D."/>
            <person name="Gadbois L."/>
            <person name="Gearin G."/>
            <person name="Gearin C.R."/>
            <person name="Giannoukos G."/>
            <person name="Goode T."/>
            <person name="Graham J."/>
            <person name="Grandbois E."/>
            <person name="Grewal S."/>
            <person name="Gyaltsen K."/>
            <person name="Hafez N."/>
            <person name="Hagos B."/>
            <person name="Hall J."/>
            <person name="Henson C."/>
            <person name="Hollinger A."/>
            <person name="Honan T."/>
            <person name="Huard M.D."/>
            <person name="Hughes L."/>
            <person name="Hurhula B."/>
            <person name="Husby M.E."/>
            <person name="Kamat A."/>
            <person name="Kanga B."/>
            <person name="Kashin S."/>
            <person name="Khazanovich D."/>
            <person name="Kisner P."/>
            <person name="Lance K."/>
            <person name="Lara M."/>
            <person name="Lee W."/>
            <person name="Lennon N."/>
            <person name="Letendre F."/>
            <person name="LeVine R."/>
            <person name="Lipovsky A."/>
            <person name="Liu X."/>
            <person name="Liu J."/>
            <person name="Liu S."/>
            <person name="Lokyitsang T."/>
            <person name="Lokyitsang Y."/>
            <person name="Lubonja R."/>
            <person name="Lui A."/>
            <person name="MacDonald P."/>
            <person name="Magnisalis V."/>
            <person name="Maru K."/>
            <person name="Matthews C."/>
            <person name="McCusker W."/>
            <person name="McDonough S."/>
            <person name="Mehta T."/>
            <person name="Meldrim J."/>
            <person name="Meneus L."/>
            <person name="Mihai O."/>
            <person name="Mihalev A."/>
            <person name="Mihova T."/>
            <person name="Mittelman R."/>
            <person name="Mlenga V."/>
            <person name="Montmayeur A."/>
            <person name="Mulrain L."/>
            <person name="Navidi A."/>
            <person name="Naylor J."/>
            <person name="Negash T."/>
            <person name="Nguyen T."/>
            <person name="Nguyen N."/>
            <person name="Nicol R."/>
            <person name="Norbu C."/>
            <person name="Norbu N."/>
            <person name="Novod N."/>
            <person name="O'Neill B."/>
            <person name="Osman S."/>
            <person name="Markiewicz E."/>
            <person name="Oyono O.L."/>
            <person name="Patti C."/>
            <person name="Phunkhang P."/>
            <person name="Pierre F."/>
            <person name="Priest M."/>
            <person name="Raghuraman S."/>
            <person name="Rege F."/>
            <person name="Reyes R."/>
            <person name="Rise C."/>
            <person name="Rogov P."/>
            <person name="Ross K."/>
            <person name="Ryan E."/>
            <person name="Settipalli S."/>
            <person name="Shea T."/>
            <person name="Sherpa N."/>
            <person name="Shi L."/>
            <person name="Shih D."/>
            <person name="Sparrow T."/>
            <person name="Spaulding J."/>
            <person name="Stalker J."/>
            <person name="Stange-Thomann N."/>
            <person name="Stavropoulos S."/>
            <person name="Stone C."/>
            <person name="Strader C."/>
            <person name="Tesfaye S."/>
            <person name="Thomson T."/>
            <person name="Thoulutsang Y."/>
            <person name="Thoulutsang D."/>
            <person name="Topham K."/>
            <person name="Topping I."/>
            <person name="Tsamla T."/>
            <person name="Vassiliev H."/>
            <person name="Vo A."/>
            <person name="Wangchuk T."/>
            <person name="Wangdi T."/>
            <person name="Weiand M."/>
            <person name="Wilkinson J."/>
            <person name="Wilson A."/>
            <person name="Yadav S."/>
            <person name="Young G."/>
            <person name="Yu Q."/>
            <person name="Zembek L."/>
            <person name="Zhong D."/>
            <person name="Zimmer A."/>
            <person name="Zwirko Z."/>
            <person name="Jaffe D.B."/>
            <person name="Alvarez P."/>
            <person name="Brockman W."/>
            <person name="Butler J."/>
            <person name="Chin C."/>
            <person name="Gnerre S."/>
            <person name="Grabherr M."/>
            <person name="Kleber M."/>
            <person name="Mauceli E."/>
            <person name="MacCallum I."/>
        </authorList>
    </citation>
    <scope>NUCLEOTIDE SEQUENCE [LARGE SCALE GENOMIC DNA]</scope>
    <source>
        <strain evidence="3">Tai18E2 / Tucson 14021-0261.01</strain>
    </source>
</reference>
<evidence type="ECO:0000256" key="1">
    <source>
        <dbReference type="SAM" id="MobiDB-lite"/>
    </source>
</evidence>
<dbReference type="OrthoDB" id="7870703at2759"/>
<keyword evidence="3" id="KW-1185">Reference proteome</keyword>
<dbReference type="EMBL" id="CM000157">
    <property type="protein sequence ID" value="EDW88069.1"/>
    <property type="molecule type" value="Genomic_DNA"/>
</dbReference>
<accession>B4P1G2</accession>
<feature type="compositionally biased region" description="Polar residues" evidence="1">
    <location>
        <begin position="39"/>
        <end position="48"/>
    </location>
</feature>
<feature type="region of interest" description="Disordered" evidence="1">
    <location>
        <begin position="1"/>
        <end position="72"/>
    </location>
</feature>
<evidence type="ECO:0000313" key="3">
    <source>
        <dbReference type="Proteomes" id="UP000002282"/>
    </source>
</evidence>
<evidence type="ECO:0000313" key="2">
    <source>
        <dbReference type="EMBL" id="EDW88069.1"/>
    </source>
</evidence>
<dbReference type="PhylomeDB" id="B4P1G2"/>
<proteinExistence type="predicted"/>
<evidence type="ECO:0008006" key="4">
    <source>
        <dbReference type="Google" id="ProtNLM"/>
    </source>
</evidence>
<name>B4P1G2_DROYA</name>
<dbReference type="KEGG" id="dya:Dyak_GE12905"/>
<gene>
    <name evidence="2" type="primary">Dyak\GE12905</name>
    <name evidence="2" type="synonym">dyak_GLEANR_1312</name>
    <name evidence="2" type="synonym">GE12905</name>
    <name evidence="2" type="ORF">Dyak_GE12905</name>
</gene>
<organism evidence="2 3">
    <name type="scientific">Drosophila yakuba</name>
    <name type="common">Fruit fly</name>
    <dbReference type="NCBI Taxonomy" id="7245"/>
    <lineage>
        <taxon>Eukaryota</taxon>
        <taxon>Metazoa</taxon>
        <taxon>Ecdysozoa</taxon>
        <taxon>Arthropoda</taxon>
        <taxon>Hexapoda</taxon>
        <taxon>Insecta</taxon>
        <taxon>Pterygota</taxon>
        <taxon>Neoptera</taxon>
        <taxon>Endopterygota</taxon>
        <taxon>Diptera</taxon>
        <taxon>Brachycera</taxon>
        <taxon>Muscomorpha</taxon>
        <taxon>Ephydroidea</taxon>
        <taxon>Drosophilidae</taxon>
        <taxon>Drosophila</taxon>
        <taxon>Sophophora</taxon>
    </lineage>
</organism>
<protein>
    <recommendedName>
        <fullName evidence="4">CG14926</fullName>
    </recommendedName>
</protein>
<sequence length="180" mass="19063">MENGPEFSWEYSHGGQGNPNYSQMGRSSAPSGGGGRQWLHSNQGNTHNYMPGSSPHGMGAHQNHASPGDPFASYNQNMLNMYTNFKPSYGHSQVGPATVQGMGPEPGQEMGQRMGNGMSQSMGFDEGMGSGMSQGMSNGLGAGMRVGSMRGGQRLAGGYSNRSNGLNDSYPTQSHRGSWF</sequence>
<dbReference type="Proteomes" id="UP000002282">
    <property type="component" value="Chromosome 2L"/>
</dbReference>